<keyword evidence="12" id="KW-0829">Tyrosine-protein kinase</keyword>
<evidence type="ECO:0000256" key="1">
    <source>
        <dbReference type="ARBA" id="ARBA00004251"/>
    </source>
</evidence>
<gene>
    <name evidence="18" type="ORF">TVAG_180140</name>
</gene>
<dbReference type="VEuPathDB" id="TrichDB:TVAGG3_0614580"/>
<keyword evidence="13" id="KW-1015">Disulfide bond</keyword>
<name>A2EE43_TRIV3</name>
<keyword evidence="9" id="KW-0067">ATP-binding</keyword>
<organism evidence="18 19">
    <name type="scientific">Trichomonas vaginalis (strain ATCC PRA-98 / G3)</name>
    <dbReference type="NCBI Taxonomy" id="412133"/>
    <lineage>
        <taxon>Eukaryota</taxon>
        <taxon>Metamonada</taxon>
        <taxon>Parabasalia</taxon>
        <taxon>Trichomonadida</taxon>
        <taxon>Trichomonadidae</taxon>
        <taxon>Trichomonas</taxon>
    </lineage>
</organism>
<accession>A2EE43</accession>
<dbReference type="GO" id="GO:0004714">
    <property type="term" value="F:transmembrane receptor protein tyrosine kinase activity"/>
    <property type="evidence" value="ECO:0007669"/>
    <property type="project" value="UniProtKB-EC"/>
</dbReference>
<evidence type="ECO:0000313" key="18">
    <source>
        <dbReference type="EMBL" id="EAY09040.1"/>
    </source>
</evidence>
<dbReference type="RefSeq" id="XP_001321263.1">
    <property type="nucleotide sequence ID" value="XM_001321228.1"/>
</dbReference>
<evidence type="ECO:0000256" key="8">
    <source>
        <dbReference type="ARBA" id="ARBA00022777"/>
    </source>
</evidence>
<evidence type="ECO:0000256" key="3">
    <source>
        <dbReference type="ARBA" id="ARBA00022475"/>
    </source>
</evidence>
<evidence type="ECO:0000256" key="13">
    <source>
        <dbReference type="ARBA" id="ARBA00023157"/>
    </source>
</evidence>
<protein>
    <recommendedName>
        <fullName evidence="2">receptor protein-tyrosine kinase</fullName>
        <ecNumber evidence="2">2.7.10.1</ecNumber>
    </recommendedName>
</protein>
<evidence type="ECO:0000256" key="5">
    <source>
        <dbReference type="ARBA" id="ARBA00022692"/>
    </source>
</evidence>
<keyword evidence="14" id="KW-0675">Receptor</keyword>
<dbReference type="InterPro" id="IPR055163">
    <property type="entry name" value="ALK/LTK-like_GRD"/>
</dbReference>
<reference evidence="18" key="2">
    <citation type="journal article" date="2007" name="Science">
        <title>Draft genome sequence of the sexually transmitted pathogen Trichomonas vaginalis.</title>
        <authorList>
            <person name="Carlton J.M."/>
            <person name="Hirt R.P."/>
            <person name="Silva J.C."/>
            <person name="Delcher A.L."/>
            <person name="Schatz M."/>
            <person name="Zhao Q."/>
            <person name="Wortman J.R."/>
            <person name="Bidwell S.L."/>
            <person name="Alsmark U.C.M."/>
            <person name="Besteiro S."/>
            <person name="Sicheritz-Ponten T."/>
            <person name="Noel C.J."/>
            <person name="Dacks J.B."/>
            <person name="Foster P.G."/>
            <person name="Simillion C."/>
            <person name="Van de Peer Y."/>
            <person name="Miranda-Saavedra D."/>
            <person name="Barton G.J."/>
            <person name="Westrop G.D."/>
            <person name="Mueller S."/>
            <person name="Dessi D."/>
            <person name="Fiori P.L."/>
            <person name="Ren Q."/>
            <person name="Paulsen I."/>
            <person name="Zhang H."/>
            <person name="Bastida-Corcuera F.D."/>
            <person name="Simoes-Barbosa A."/>
            <person name="Brown M.T."/>
            <person name="Hayes R.D."/>
            <person name="Mukherjee M."/>
            <person name="Okumura C.Y."/>
            <person name="Schneider R."/>
            <person name="Smith A.J."/>
            <person name="Vanacova S."/>
            <person name="Villalvazo M."/>
            <person name="Haas B.J."/>
            <person name="Pertea M."/>
            <person name="Feldblyum T.V."/>
            <person name="Utterback T.R."/>
            <person name="Shu C.L."/>
            <person name="Osoegawa K."/>
            <person name="de Jong P.J."/>
            <person name="Hrdy I."/>
            <person name="Horvathova L."/>
            <person name="Zubacova Z."/>
            <person name="Dolezal P."/>
            <person name="Malik S.B."/>
            <person name="Logsdon J.M. Jr."/>
            <person name="Henze K."/>
            <person name="Gupta A."/>
            <person name="Wang C.C."/>
            <person name="Dunne R.L."/>
            <person name="Upcroft J.A."/>
            <person name="Upcroft P."/>
            <person name="White O."/>
            <person name="Salzberg S.L."/>
            <person name="Tang P."/>
            <person name="Chiu C.-H."/>
            <person name="Lee Y.-S."/>
            <person name="Embley T.M."/>
            <person name="Coombs G.H."/>
            <person name="Mottram J.C."/>
            <person name="Tachezy J."/>
            <person name="Fraser-Liggett C.M."/>
            <person name="Johnson P.J."/>
        </authorList>
    </citation>
    <scope>NUCLEOTIDE SEQUENCE [LARGE SCALE GENOMIC DNA]</scope>
    <source>
        <strain evidence="18">G3</strain>
    </source>
</reference>
<keyword evidence="6" id="KW-0732">Signal</keyword>
<evidence type="ECO:0000259" key="17">
    <source>
        <dbReference type="Pfam" id="PF12810"/>
    </source>
</evidence>
<keyword evidence="7" id="KW-0547">Nucleotide-binding</keyword>
<keyword evidence="5" id="KW-0812">Transmembrane</keyword>
<keyword evidence="8" id="KW-0418">Kinase</keyword>
<evidence type="ECO:0000256" key="10">
    <source>
        <dbReference type="ARBA" id="ARBA00022989"/>
    </source>
</evidence>
<sequence>MLHYFNFGEYSFLNSNFVDSDTTKFNATSVTFYYPCSDKQNCSGFEIKLNPGHYLFEVFGAQGSQDSESQKGGLGGYGRAEVTAPKTIPLYLFVGSQGKWTDSDASEASFNGGGKGYKSGPGGGATDFRMSENDLHTRFLIAGGGGAQGVDSDVSTTSEGSVTITGPPDEIDDPSDDPFQKRLHETTARSTQGGSGGGKNGENGSKLDITGGTQDSGGNGYINGSFGSGCILHEVGAHGGSGGGLFGGGCGKEGGVSGSGGSGFFYSDNRTPEIYAIKNIKISNGNLSSGQNLGDGYAIITLLSSFSKNFRKRFSNSHIAIIVNFLF</sequence>
<comment type="subcellular location">
    <subcellularLocation>
        <location evidence="1">Cell membrane</location>
        <topology evidence="1">Single-pass type I membrane protein</topology>
    </subcellularLocation>
</comment>
<keyword evidence="4" id="KW-0808">Transferase</keyword>
<evidence type="ECO:0000256" key="12">
    <source>
        <dbReference type="ARBA" id="ARBA00023137"/>
    </source>
</evidence>
<evidence type="ECO:0000256" key="11">
    <source>
        <dbReference type="ARBA" id="ARBA00023136"/>
    </source>
</evidence>
<feature type="compositionally biased region" description="Basic and acidic residues" evidence="16">
    <location>
        <begin position="178"/>
        <end position="187"/>
    </location>
</feature>
<feature type="region of interest" description="Disordered" evidence="16">
    <location>
        <begin position="105"/>
        <end position="127"/>
    </location>
</feature>
<feature type="region of interest" description="Disordered" evidence="16">
    <location>
        <begin position="142"/>
        <end position="212"/>
    </location>
</feature>
<evidence type="ECO:0000256" key="4">
    <source>
        <dbReference type="ARBA" id="ARBA00022679"/>
    </source>
</evidence>
<dbReference type="InParanoid" id="A2EE43"/>
<evidence type="ECO:0000256" key="7">
    <source>
        <dbReference type="ARBA" id="ARBA00022741"/>
    </source>
</evidence>
<dbReference type="VEuPathDB" id="TrichDB:TVAG_180140"/>
<evidence type="ECO:0000256" key="15">
    <source>
        <dbReference type="ARBA" id="ARBA00023180"/>
    </source>
</evidence>
<dbReference type="EMBL" id="DS113365">
    <property type="protein sequence ID" value="EAY09040.1"/>
    <property type="molecule type" value="Genomic_DNA"/>
</dbReference>
<feature type="domain" description="ALK/LTK-like glycine-rich" evidence="17">
    <location>
        <begin position="46"/>
        <end position="303"/>
    </location>
</feature>
<evidence type="ECO:0000256" key="16">
    <source>
        <dbReference type="SAM" id="MobiDB-lite"/>
    </source>
</evidence>
<feature type="compositionally biased region" description="Gly residues" evidence="16">
    <location>
        <begin position="111"/>
        <end position="125"/>
    </location>
</feature>
<evidence type="ECO:0000256" key="9">
    <source>
        <dbReference type="ARBA" id="ARBA00022840"/>
    </source>
</evidence>
<evidence type="ECO:0000256" key="14">
    <source>
        <dbReference type="ARBA" id="ARBA00023170"/>
    </source>
</evidence>
<dbReference type="SMR" id="A2EE43"/>
<keyword evidence="19" id="KW-1185">Reference proteome</keyword>
<keyword evidence="15" id="KW-0325">Glycoprotein</keyword>
<dbReference type="EC" id="2.7.10.1" evidence="2"/>
<dbReference type="GO" id="GO:0005524">
    <property type="term" value="F:ATP binding"/>
    <property type="evidence" value="ECO:0007669"/>
    <property type="project" value="UniProtKB-KW"/>
</dbReference>
<evidence type="ECO:0000256" key="6">
    <source>
        <dbReference type="ARBA" id="ARBA00022729"/>
    </source>
</evidence>
<reference evidence="18" key="1">
    <citation type="submission" date="2006-10" db="EMBL/GenBank/DDBJ databases">
        <authorList>
            <person name="Amadeo P."/>
            <person name="Zhao Q."/>
            <person name="Wortman J."/>
            <person name="Fraser-Liggett C."/>
            <person name="Carlton J."/>
        </authorList>
    </citation>
    <scope>NUCLEOTIDE SEQUENCE</scope>
    <source>
        <strain evidence="18">G3</strain>
    </source>
</reference>
<keyword evidence="11" id="KW-0472">Membrane</keyword>
<dbReference type="Proteomes" id="UP000001542">
    <property type="component" value="Unassembled WGS sequence"/>
</dbReference>
<proteinExistence type="predicted"/>
<dbReference type="GO" id="GO:0005886">
    <property type="term" value="C:plasma membrane"/>
    <property type="evidence" value="ECO:0007669"/>
    <property type="project" value="UniProtKB-SubCell"/>
</dbReference>
<dbReference type="KEGG" id="tva:4766955"/>
<feature type="compositionally biased region" description="Polar residues" evidence="16">
    <location>
        <begin position="153"/>
        <end position="164"/>
    </location>
</feature>
<keyword evidence="10" id="KW-1133">Transmembrane helix</keyword>
<evidence type="ECO:0000256" key="2">
    <source>
        <dbReference type="ARBA" id="ARBA00011902"/>
    </source>
</evidence>
<dbReference type="Pfam" id="PF12810">
    <property type="entry name" value="ALK_LTK_GRD"/>
    <property type="match status" value="1"/>
</dbReference>
<keyword evidence="3" id="KW-1003">Cell membrane</keyword>
<evidence type="ECO:0000313" key="19">
    <source>
        <dbReference type="Proteomes" id="UP000001542"/>
    </source>
</evidence>
<dbReference type="AlphaFoldDB" id="A2EE43"/>